<comment type="function">
    <text evidence="4">Involved in the assembly process of the P-ring formation. It may associate with FlgF on the rod constituting a structure essential for the P-ring assembly or may act as a modulator protein for the P-ring assembly.</text>
</comment>
<dbReference type="AlphaFoldDB" id="A0A9W6J620"/>
<dbReference type="InterPro" id="IPR017585">
    <property type="entry name" value="SAF_FlgA"/>
</dbReference>
<protein>
    <recommendedName>
        <fullName evidence="4">Flagella basal body P-ring formation protein FlgA</fullName>
    </recommendedName>
</protein>
<sequence>MFRLITGALAVLALSCALAQAQSRAALAERTIADTVAAAEQAAEPAAEPAPAPVAPAPPAAISLPVAAVTIAPGEAISAAMLEERSFPTAMASQHRVAVSPSQLVGKIARRTLLAGNVIPVAAVREAQPVTRGIATEIRFEKGGLSITAIGVPLESAAAGAMVRLKNADSGKFVSGVAQADGSVRISVP</sequence>
<comment type="similarity">
    <text evidence="4">Belongs to the FlgA family.</text>
</comment>
<comment type="subcellular location">
    <subcellularLocation>
        <location evidence="1 4">Periplasm</location>
    </subcellularLocation>
</comment>
<dbReference type="PANTHER" id="PTHR36307:SF1">
    <property type="entry name" value="FLAGELLA BASAL BODY P-RING FORMATION PROTEIN FLGA"/>
    <property type="match status" value="1"/>
</dbReference>
<evidence type="ECO:0000256" key="2">
    <source>
        <dbReference type="ARBA" id="ARBA00022729"/>
    </source>
</evidence>
<name>A0A9W6J620_9HYPH</name>
<proteinExistence type="inferred from homology"/>
<evidence type="ECO:0000256" key="4">
    <source>
        <dbReference type="RuleBase" id="RU362063"/>
    </source>
</evidence>
<dbReference type="Gene3D" id="3.90.1210.10">
    <property type="entry name" value="Antifreeze-like/N-acetylneuraminic acid synthase C-terminal domain"/>
    <property type="match status" value="1"/>
</dbReference>
<dbReference type="InterPro" id="IPR039246">
    <property type="entry name" value="Flagellar_FlgA"/>
</dbReference>
<keyword evidence="2 4" id="KW-0732">Signal</keyword>
<dbReference type="InterPro" id="IPR013974">
    <property type="entry name" value="SAF"/>
</dbReference>
<organism evidence="6 7">
    <name type="scientific">Ancylobacter dichloromethanicus</name>
    <dbReference type="NCBI Taxonomy" id="518825"/>
    <lineage>
        <taxon>Bacteria</taxon>
        <taxon>Pseudomonadati</taxon>
        <taxon>Pseudomonadota</taxon>
        <taxon>Alphaproteobacteria</taxon>
        <taxon>Hyphomicrobiales</taxon>
        <taxon>Xanthobacteraceae</taxon>
        <taxon>Ancylobacter</taxon>
    </lineage>
</organism>
<gene>
    <name evidence="6" type="ORF">GCM10017643_01790</name>
</gene>
<dbReference type="RefSeq" id="WP_213375770.1">
    <property type="nucleotide sequence ID" value="NZ_BSFJ01000001.1"/>
</dbReference>
<dbReference type="PANTHER" id="PTHR36307">
    <property type="entry name" value="FLAGELLA BASAL BODY P-RING FORMATION PROTEIN FLGA"/>
    <property type="match status" value="1"/>
</dbReference>
<feature type="chain" id="PRO_5041013270" description="Flagella basal body P-ring formation protein FlgA" evidence="4">
    <location>
        <begin position="22"/>
        <end position="189"/>
    </location>
</feature>
<evidence type="ECO:0000313" key="7">
    <source>
        <dbReference type="Proteomes" id="UP001143370"/>
    </source>
</evidence>
<dbReference type="Gene3D" id="2.30.30.760">
    <property type="match status" value="1"/>
</dbReference>
<dbReference type="NCBIfam" id="TIGR03170">
    <property type="entry name" value="flgA_cterm"/>
    <property type="match status" value="1"/>
</dbReference>
<keyword evidence="4" id="KW-1005">Bacterial flagellum biogenesis</keyword>
<dbReference type="EMBL" id="BSFJ01000001">
    <property type="protein sequence ID" value="GLK70064.1"/>
    <property type="molecule type" value="Genomic_DNA"/>
</dbReference>
<dbReference type="Proteomes" id="UP001143370">
    <property type="component" value="Unassembled WGS sequence"/>
</dbReference>
<dbReference type="SMART" id="SM00858">
    <property type="entry name" value="SAF"/>
    <property type="match status" value="1"/>
</dbReference>
<accession>A0A9W6J620</accession>
<dbReference type="PROSITE" id="PS51257">
    <property type="entry name" value="PROKAR_LIPOPROTEIN"/>
    <property type="match status" value="1"/>
</dbReference>
<dbReference type="Pfam" id="PF13144">
    <property type="entry name" value="ChapFlgA"/>
    <property type="match status" value="1"/>
</dbReference>
<comment type="caution">
    <text evidence="6">The sequence shown here is derived from an EMBL/GenBank/DDBJ whole genome shotgun (WGS) entry which is preliminary data.</text>
</comment>
<keyword evidence="3 4" id="KW-0574">Periplasm</keyword>
<feature type="domain" description="SAF" evidence="5">
    <location>
        <begin position="62"/>
        <end position="125"/>
    </location>
</feature>
<evidence type="ECO:0000259" key="5">
    <source>
        <dbReference type="SMART" id="SM00858"/>
    </source>
</evidence>
<keyword evidence="7" id="KW-1185">Reference proteome</keyword>
<dbReference type="CDD" id="cd11614">
    <property type="entry name" value="SAF_CpaB_FlgA_like"/>
    <property type="match status" value="1"/>
</dbReference>
<reference evidence="6" key="1">
    <citation type="journal article" date="2014" name="Int. J. Syst. Evol. Microbiol.">
        <title>Complete genome sequence of Corynebacterium casei LMG S-19264T (=DSM 44701T), isolated from a smear-ripened cheese.</title>
        <authorList>
            <consortium name="US DOE Joint Genome Institute (JGI-PGF)"/>
            <person name="Walter F."/>
            <person name="Albersmeier A."/>
            <person name="Kalinowski J."/>
            <person name="Ruckert C."/>
        </authorList>
    </citation>
    <scope>NUCLEOTIDE SEQUENCE</scope>
    <source>
        <strain evidence="6">VKM B-2484</strain>
    </source>
</reference>
<feature type="signal peptide" evidence="4">
    <location>
        <begin position="1"/>
        <end position="21"/>
    </location>
</feature>
<evidence type="ECO:0000313" key="6">
    <source>
        <dbReference type="EMBL" id="GLK70064.1"/>
    </source>
</evidence>
<evidence type="ECO:0000256" key="1">
    <source>
        <dbReference type="ARBA" id="ARBA00004418"/>
    </source>
</evidence>
<dbReference type="GO" id="GO:0042597">
    <property type="term" value="C:periplasmic space"/>
    <property type="evidence" value="ECO:0007669"/>
    <property type="project" value="UniProtKB-SubCell"/>
</dbReference>
<reference evidence="6" key="2">
    <citation type="submission" date="2023-01" db="EMBL/GenBank/DDBJ databases">
        <authorList>
            <person name="Sun Q."/>
            <person name="Evtushenko L."/>
        </authorList>
    </citation>
    <scope>NUCLEOTIDE SEQUENCE</scope>
    <source>
        <strain evidence="6">VKM B-2484</strain>
    </source>
</reference>
<dbReference type="GO" id="GO:0044780">
    <property type="term" value="P:bacterial-type flagellum assembly"/>
    <property type="evidence" value="ECO:0007669"/>
    <property type="project" value="InterPro"/>
</dbReference>
<evidence type="ECO:0000256" key="3">
    <source>
        <dbReference type="ARBA" id="ARBA00022764"/>
    </source>
</evidence>